<name>A0AAE0XVP5_9GAST</name>
<dbReference type="AlphaFoldDB" id="A0AAE0XVP5"/>
<feature type="compositionally biased region" description="Polar residues" evidence="1">
    <location>
        <begin position="102"/>
        <end position="116"/>
    </location>
</feature>
<feature type="region of interest" description="Disordered" evidence="1">
    <location>
        <begin position="94"/>
        <end position="116"/>
    </location>
</feature>
<gene>
    <name evidence="2" type="ORF">RRG08_012039</name>
</gene>
<evidence type="ECO:0000313" key="2">
    <source>
        <dbReference type="EMBL" id="KAK3716768.1"/>
    </source>
</evidence>
<comment type="caution">
    <text evidence="2">The sequence shown here is derived from an EMBL/GenBank/DDBJ whole genome shotgun (WGS) entry which is preliminary data.</text>
</comment>
<organism evidence="2 3">
    <name type="scientific">Elysia crispata</name>
    <name type="common">lettuce slug</name>
    <dbReference type="NCBI Taxonomy" id="231223"/>
    <lineage>
        <taxon>Eukaryota</taxon>
        <taxon>Metazoa</taxon>
        <taxon>Spiralia</taxon>
        <taxon>Lophotrochozoa</taxon>
        <taxon>Mollusca</taxon>
        <taxon>Gastropoda</taxon>
        <taxon>Heterobranchia</taxon>
        <taxon>Euthyneura</taxon>
        <taxon>Panpulmonata</taxon>
        <taxon>Sacoglossa</taxon>
        <taxon>Placobranchoidea</taxon>
        <taxon>Plakobranchidae</taxon>
        <taxon>Elysia</taxon>
    </lineage>
</organism>
<evidence type="ECO:0000313" key="3">
    <source>
        <dbReference type="Proteomes" id="UP001283361"/>
    </source>
</evidence>
<protein>
    <submittedName>
        <fullName evidence="2">Uncharacterized protein</fullName>
    </submittedName>
</protein>
<proteinExistence type="predicted"/>
<sequence length="116" mass="12629">MTHNRVNQLFVSSPDDRTKSGPPACRVASCKVPVPTRGDKETNFPYIQSKIDRLETSNKGNLDLCGNSMELCESQSQGCCHDAAMCASIRGISSQKSKDVGPSQNSMHASWKIQPT</sequence>
<feature type="compositionally biased region" description="Polar residues" evidence="1">
    <location>
        <begin position="1"/>
        <end position="11"/>
    </location>
</feature>
<dbReference type="Proteomes" id="UP001283361">
    <property type="component" value="Unassembled WGS sequence"/>
</dbReference>
<keyword evidence="3" id="KW-1185">Reference proteome</keyword>
<dbReference type="EMBL" id="JAWDGP010007466">
    <property type="protein sequence ID" value="KAK3716768.1"/>
    <property type="molecule type" value="Genomic_DNA"/>
</dbReference>
<feature type="region of interest" description="Disordered" evidence="1">
    <location>
        <begin position="1"/>
        <end position="25"/>
    </location>
</feature>
<reference evidence="2" key="1">
    <citation type="journal article" date="2023" name="G3 (Bethesda)">
        <title>A reference genome for the long-term kleptoplast-retaining sea slug Elysia crispata morphotype clarki.</title>
        <authorList>
            <person name="Eastman K.E."/>
            <person name="Pendleton A.L."/>
            <person name="Shaikh M.A."/>
            <person name="Suttiyut T."/>
            <person name="Ogas R."/>
            <person name="Tomko P."/>
            <person name="Gavelis G."/>
            <person name="Widhalm J.R."/>
            <person name="Wisecaver J.H."/>
        </authorList>
    </citation>
    <scope>NUCLEOTIDE SEQUENCE</scope>
    <source>
        <strain evidence="2">ECLA1</strain>
    </source>
</reference>
<evidence type="ECO:0000256" key="1">
    <source>
        <dbReference type="SAM" id="MobiDB-lite"/>
    </source>
</evidence>
<accession>A0AAE0XVP5</accession>